<dbReference type="RefSeq" id="WP_093173614.1">
    <property type="nucleotide sequence ID" value="NZ_FNCN01000029.1"/>
</dbReference>
<feature type="region of interest" description="Disordered" evidence="1">
    <location>
        <begin position="27"/>
        <end position="64"/>
    </location>
</feature>
<dbReference type="Proteomes" id="UP000198923">
    <property type="component" value="Unassembled WGS sequence"/>
</dbReference>
<feature type="signal peptide" evidence="2">
    <location>
        <begin position="1"/>
        <end position="22"/>
    </location>
</feature>
<accession>A0A1G8GX91</accession>
<keyword evidence="2" id="KW-0732">Signal</keyword>
<protein>
    <recommendedName>
        <fullName evidence="5">PknH-like extracellular domain-containing protein</fullName>
    </recommendedName>
</protein>
<feature type="compositionally biased region" description="Low complexity" evidence="1">
    <location>
        <begin position="40"/>
        <end position="59"/>
    </location>
</feature>
<organism evidence="3 4">
    <name type="scientific">Sinosporangium album</name>
    <dbReference type="NCBI Taxonomy" id="504805"/>
    <lineage>
        <taxon>Bacteria</taxon>
        <taxon>Bacillati</taxon>
        <taxon>Actinomycetota</taxon>
        <taxon>Actinomycetes</taxon>
        <taxon>Streptosporangiales</taxon>
        <taxon>Streptosporangiaceae</taxon>
        <taxon>Sinosporangium</taxon>
    </lineage>
</organism>
<keyword evidence="4" id="KW-1185">Reference proteome</keyword>
<sequence>MPINAYKPAYKTIAAMSMLLVAATSCSSSDTPAAPQAGNQSQTPQSTPASTPAPTQTTAGVSESLHPVTPAVTQAATRLGSGLLSTVDGMNKAYGPETGAYGNLTATRRGAEAMAKATMDKPGCAAVGQLDVRAPAVRDAPAAVVAFSSPQRSVTHALIKLRGREAVRRFPRALRPECEVYTVTVDGASTTYHTREVALPSRGDRLRAFLTSADGAGLDLQIGSVALQKGNVVMNLLVVGSKLSRRELSNQTDNAYAALMKVVE</sequence>
<evidence type="ECO:0000313" key="3">
    <source>
        <dbReference type="EMBL" id="SDH98840.1"/>
    </source>
</evidence>
<proteinExistence type="predicted"/>
<evidence type="ECO:0000256" key="1">
    <source>
        <dbReference type="SAM" id="MobiDB-lite"/>
    </source>
</evidence>
<evidence type="ECO:0000256" key="2">
    <source>
        <dbReference type="SAM" id="SignalP"/>
    </source>
</evidence>
<gene>
    <name evidence="3" type="ORF">SAMN05421505_12952</name>
</gene>
<feature type="chain" id="PRO_5038749242" description="PknH-like extracellular domain-containing protein" evidence="2">
    <location>
        <begin position="23"/>
        <end position="264"/>
    </location>
</feature>
<name>A0A1G8GX91_9ACTN</name>
<dbReference type="EMBL" id="FNCN01000029">
    <property type="protein sequence ID" value="SDH98840.1"/>
    <property type="molecule type" value="Genomic_DNA"/>
</dbReference>
<dbReference type="STRING" id="504805.SAMN05421505_12952"/>
<evidence type="ECO:0008006" key="5">
    <source>
        <dbReference type="Google" id="ProtNLM"/>
    </source>
</evidence>
<dbReference type="OrthoDB" id="3539460at2"/>
<dbReference type="PROSITE" id="PS51257">
    <property type="entry name" value="PROKAR_LIPOPROTEIN"/>
    <property type="match status" value="1"/>
</dbReference>
<evidence type="ECO:0000313" key="4">
    <source>
        <dbReference type="Proteomes" id="UP000198923"/>
    </source>
</evidence>
<reference evidence="3 4" key="1">
    <citation type="submission" date="2016-10" db="EMBL/GenBank/DDBJ databases">
        <authorList>
            <person name="de Groot N.N."/>
        </authorList>
    </citation>
    <scope>NUCLEOTIDE SEQUENCE [LARGE SCALE GENOMIC DNA]</scope>
    <source>
        <strain evidence="3 4">CPCC 201354</strain>
    </source>
</reference>
<dbReference type="AlphaFoldDB" id="A0A1G8GX91"/>